<dbReference type="PANTHER" id="PTHR10048">
    <property type="entry name" value="PHOSPHATIDYLINOSITOL KINASE"/>
    <property type="match status" value="1"/>
</dbReference>
<dbReference type="SMART" id="SM00144">
    <property type="entry name" value="PI3K_rbd"/>
    <property type="match status" value="1"/>
</dbReference>
<feature type="region of interest" description="Disordered" evidence="9">
    <location>
        <begin position="358"/>
        <end position="423"/>
    </location>
</feature>
<dbReference type="InterPro" id="IPR018936">
    <property type="entry name" value="PI3/4_kinase_CS"/>
</dbReference>
<dbReference type="Gene3D" id="1.25.40.70">
    <property type="entry name" value="Phosphatidylinositol 3-kinase, accessory domain (PIK)"/>
    <property type="match status" value="1"/>
</dbReference>
<evidence type="ECO:0000313" key="17">
    <source>
        <dbReference type="Proteomes" id="UP000007110"/>
    </source>
</evidence>
<dbReference type="CDD" id="cd08381">
    <property type="entry name" value="C2B_PI3K_class_II"/>
    <property type="match status" value="1"/>
</dbReference>
<dbReference type="GO" id="GO:0036092">
    <property type="term" value="P:phosphatidylinositol-3-phosphate biosynthetic process"/>
    <property type="evidence" value="ECO:0000318"/>
    <property type="project" value="GO_Central"/>
</dbReference>
<dbReference type="FunFam" id="3.30.1010.10:FF:000001">
    <property type="entry name" value="Phosphatidylinositol 4-phosphate 3-kinase C2 domain-containing subunit beta"/>
    <property type="match status" value="1"/>
</dbReference>
<dbReference type="PROSITE" id="PS50290">
    <property type="entry name" value="PI3_4_KINASE_3"/>
    <property type="match status" value="1"/>
</dbReference>
<dbReference type="InterPro" id="IPR029071">
    <property type="entry name" value="Ubiquitin-like_domsf"/>
</dbReference>
<dbReference type="KEGG" id="spu:586734"/>
<evidence type="ECO:0000256" key="6">
    <source>
        <dbReference type="ARBA" id="ARBA00023985"/>
    </source>
</evidence>
<dbReference type="InterPro" id="IPR036871">
    <property type="entry name" value="PX_dom_sf"/>
</dbReference>
<dbReference type="InterPro" id="IPR000341">
    <property type="entry name" value="PI3K_Ras-bd_dom"/>
</dbReference>
<evidence type="ECO:0008006" key="18">
    <source>
        <dbReference type="Google" id="ProtNLM"/>
    </source>
</evidence>
<dbReference type="PROSITE" id="PS00916">
    <property type="entry name" value="PI3_4_KINASE_2"/>
    <property type="match status" value="1"/>
</dbReference>
<dbReference type="PANTHER" id="PTHR10048:SF14">
    <property type="entry name" value="LD28067P"/>
    <property type="match status" value="1"/>
</dbReference>
<dbReference type="SMART" id="SM00146">
    <property type="entry name" value="PI3Kc"/>
    <property type="match status" value="1"/>
</dbReference>
<dbReference type="PROSITE" id="PS50004">
    <property type="entry name" value="C2"/>
    <property type="match status" value="1"/>
</dbReference>
<feature type="compositionally biased region" description="Pro residues" evidence="9">
    <location>
        <begin position="450"/>
        <end position="468"/>
    </location>
</feature>
<feature type="domain" description="C2" evidence="10">
    <location>
        <begin position="1729"/>
        <end position="1851"/>
    </location>
</feature>
<dbReference type="InterPro" id="IPR042236">
    <property type="entry name" value="PI3K_accessory_sf"/>
</dbReference>
<dbReference type="SMART" id="SM00145">
    <property type="entry name" value="PI3Ka"/>
    <property type="match status" value="1"/>
</dbReference>
<dbReference type="Gene3D" id="3.30.1520.10">
    <property type="entry name" value="Phox-like domain"/>
    <property type="match status" value="1"/>
</dbReference>
<dbReference type="EnsemblMetazoa" id="XM_030988803">
    <property type="protein sequence ID" value="XP_030844663"/>
    <property type="gene ID" value="LOC586734"/>
</dbReference>
<feature type="region of interest" description="Disordered" evidence="9">
    <location>
        <begin position="445"/>
        <end position="528"/>
    </location>
</feature>
<evidence type="ECO:0000256" key="4">
    <source>
        <dbReference type="ARBA" id="ARBA00022840"/>
    </source>
</evidence>
<feature type="region of interest" description="Disordered" evidence="9">
    <location>
        <begin position="232"/>
        <end position="272"/>
    </location>
</feature>
<evidence type="ECO:0000259" key="15">
    <source>
        <dbReference type="PROSITE" id="PS51547"/>
    </source>
</evidence>
<dbReference type="CDD" id="cd06883">
    <property type="entry name" value="PX_PI3K_C2"/>
    <property type="match status" value="1"/>
</dbReference>
<evidence type="ECO:0000256" key="5">
    <source>
        <dbReference type="ARBA" id="ARBA00023098"/>
    </source>
</evidence>
<feature type="domain" description="PIK helical" evidence="13">
    <location>
        <begin position="1029"/>
        <end position="1205"/>
    </location>
</feature>
<feature type="domain" description="PX" evidence="11">
    <location>
        <begin position="1586"/>
        <end position="1702"/>
    </location>
</feature>
<dbReference type="InterPro" id="IPR036940">
    <property type="entry name" value="PI3/4_kinase_cat_sf"/>
</dbReference>
<evidence type="ECO:0000259" key="11">
    <source>
        <dbReference type="PROSITE" id="PS50195"/>
    </source>
</evidence>
<dbReference type="PROSITE" id="PS50195">
    <property type="entry name" value="PX"/>
    <property type="match status" value="1"/>
</dbReference>
<dbReference type="SUPFAM" id="SSF49562">
    <property type="entry name" value="C2 domain (Calcium/lipid-binding domain, CaLB)"/>
    <property type="match status" value="2"/>
</dbReference>
<comment type="catalytic activity">
    <reaction evidence="6">
        <text>a 1,2-diacyl-sn-glycero-3-phospho-(1D-myo-inositol) + ATP = a 1,2-diacyl-sn-glycero-3-phospho-(1D-myo-inositol-3-phosphate) + ADP + H(+)</text>
        <dbReference type="Rhea" id="RHEA:12709"/>
        <dbReference type="ChEBI" id="CHEBI:15378"/>
        <dbReference type="ChEBI" id="CHEBI:30616"/>
        <dbReference type="ChEBI" id="CHEBI:57880"/>
        <dbReference type="ChEBI" id="CHEBI:58088"/>
        <dbReference type="ChEBI" id="CHEBI:456216"/>
        <dbReference type="EC" id="2.7.1.137"/>
    </reaction>
    <physiologicalReaction direction="left-to-right" evidence="6">
        <dbReference type="Rhea" id="RHEA:12710"/>
    </physiologicalReaction>
</comment>
<dbReference type="InterPro" id="IPR011009">
    <property type="entry name" value="Kinase-like_dom_sf"/>
</dbReference>
<dbReference type="PROSITE" id="PS51547">
    <property type="entry name" value="C2_PI3K"/>
    <property type="match status" value="1"/>
</dbReference>
<feature type="compositionally biased region" description="Polar residues" evidence="9">
    <location>
        <begin position="470"/>
        <end position="493"/>
    </location>
</feature>
<dbReference type="SMART" id="SM00142">
    <property type="entry name" value="PI3K_C2"/>
    <property type="match status" value="1"/>
</dbReference>
<comment type="similarity">
    <text evidence="8">Belongs to the PI3/PI4-kinase family.</text>
</comment>
<sequence>MSTTSDGMHHGGQGVSGSSPDDQLDADIQRAMALSLETERMDELRRKRFGIPSLPTKTFSEKKPVAVTKSCSSAVPRGAKPASVQQSNLSSSTPKADDLFRGTSSGSSAAELDLMSFGFDHVMKNYSGPTAGNASTQPPGAGPLPSPGQSGMPLKSPHGFGMGQGLARSSQSMRQPKGGSMVQPSMETPSRNPFAPSFLPLNNQATALSRFHQTRTSFAASNSSADRFGQVLSVSHSQKQMSRSSPSSPETSHRKTSKSATTTPAEGNNANQETFSDLMSSLGVEIGGSKPAGNIQKDSSTTKSGDGGLSLINLAPTFEQITSTHKSTLASGISEQPPPLPPKARRSQQSHIGFHLEATSSSSSMRRIHSNPSFGTMETNTSISQSISSFGFASQASSQSMPQPGDRLPFAPPATTPSDSIDSNDLMFFRSSLADQADFFDFSYFDPLQPQAPEPTPEPTPGPTPGPVPSESQSQQTGTSAADAGSTESTSEDPQVRPRKAKQSESGQRPTSIEVEESEQAGKRPRSLYGAKGAAVEVAEPEPWIPKSAVSTASAKKSKPDKVFFGDGLFDLASQRDEEGETFAQTVSRLRKNYPSIDTLTNRGFVSSLIFSKRMQEDMETSVKVVLLRPNDSGPITFTCDVKTSIQHVISQALCHVEGDIDISSDSYVLKVPGYSEYMHNETSLGDYEYVQECYKFDRDVRLTLTRREKMNLSLARTSADDNGDVGMSTFSNLFDRPVTTSVSKMGINVLMDAFTTESEKLKKAVEAKSHQPYVGPLVQTVKAICATLAKVESNSVTMAVKILQTGHSPLLALERLTDAVLQLVDIYCQAFDTDLGPELSPGVASSKMGTIEAGLEDITTMGQCLRVKIASAHRLPLQWKNSHDMFAVTCQVFYGGQPLHTQVDTWPSKISNGFFDKVTWHEDVELPIPISRLPREARICLTLCGVDMNSGERTVRGWVAVPLFNFRSVLLTGSQLLGLWPESRANPIGTCASNLLSPDSAILQVDFPTFKQVVIFPPIEPKKAVNRPTSFTALEEHEQYRLHGILKKDSLSPLREDDATFLWNKRHFCTRISWALARVLQVAASWDWACLADIYALMEEWIPLDPLDALQLLHPRFADQHVRSKAVEWIQPLEDDELCDYLPQLVQALKYESYHDSALASFLIERALSSIRIAQYLYWYLHDSKHDHKFSQRAEMVLCALLSVCGRGLRQQFRKQDALMMNLSNIAEQVKAAKDSVRPALLHKALGTLPADLSQQVRLPTNPSLEINGIDVQACSYFTSFTVPLKLHCRNIDTLGEDIVIMFKEGEDMRQDMLTMQMIRIMDKLWLADGLDLRMVTFRCMTTGIHRGLVELVPESETLRKIQVEHGVTGSFKDKVLAEWLQKHNPTELNYQKAVENFTFSCAGYCVATYVLGIGDRHNDNIMVTKTGHMFHVDFGKFLGNAQMFGNVKRDRTPFVLTSDMAYVINGGGKTSSRFQEFIDLCCEGFNLVRRHANLFFNLFGLMLNTGIAQLSKAEDLKYVQNALKPQASDVEATAMFTRMIEASLGAKSTQINFFFHNLAQMSFSASSSTELSFAPKRYTLATDGKIQEAKVFGIQKRYETEKYYVYIVRLLRTGSTVPLFIFRRYSEFGELRDKLGLLYPTFGLPPLLSHRRVGRTHVKQVAERRKKELERYLRWLFSMPPEVSQCDLVYTFFHPSLRDEKDAGQATCNKVKASAIEEEEESVVHTKGGQVGGQVKLTIQHRQGALFIMVIHAKDLGSTDGGDPDPYVKTYLTPDPQKSTKRKTRVVRKTRNPTYNEMLVYKYSDKEIERRTLHLTVWNSDLLKENAFLGATNIPLNKMDLTKETTKWYHLGDLT</sequence>
<name>A0A7M7P313_STRPU</name>
<organism evidence="16 17">
    <name type="scientific">Strongylocentrotus purpuratus</name>
    <name type="common">Purple sea urchin</name>
    <dbReference type="NCBI Taxonomy" id="7668"/>
    <lineage>
        <taxon>Eukaryota</taxon>
        <taxon>Metazoa</taxon>
        <taxon>Echinodermata</taxon>
        <taxon>Eleutherozoa</taxon>
        <taxon>Echinozoa</taxon>
        <taxon>Echinoidea</taxon>
        <taxon>Euechinoidea</taxon>
        <taxon>Echinacea</taxon>
        <taxon>Camarodonta</taxon>
        <taxon>Echinidea</taxon>
        <taxon>Strongylocentrotidae</taxon>
        <taxon>Strongylocentrotus</taxon>
    </lineage>
</organism>
<dbReference type="PROSITE" id="PS51545">
    <property type="entry name" value="PIK_HELICAL"/>
    <property type="match status" value="1"/>
</dbReference>
<dbReference type="InterPro" id="IPR002420">
    <property type="entry name" value="PI3K-type_C2_dom"/>
</dbReference>
<evidence type="ECO:0000256" key="7">
    <source>
        <dbReference type="ARBA" id="ARBA00029297"/>
    </source>
</evidence>
<dbReference type="InterPro" id="IPR000008">
    <property type="entry name" value="C2_dom"/>
</dbReference>
<feature type="compositionally biased region" description="Polar residues" evidence="9">
    <location>
        <begin position="370"/>
        <end position="381"/>
    </location>
</feature>
<feature type="region of interest" description="Disordered" evidence="9">
    <location>
        <begin position="287"/>
        <end position="308"/>
    </location>
</feature>
<dbReference type="CDD" id="cd04012">
    <property type="entry name" value="C2A_PI3K_class_II"/>
    <property type="match status" value="1"/>
</dbReference>
<dbReference type="GO" id="GO:0005524">
    <property type="term" value="F:ATP binding"/>
    <property type="evidence" value="ECO:0007669"/>
    <property type="project" value="UniProtKB-KW"/>
</dbReference>
<keyword evidence="4" id="KW-0067">ATP-binding</keyword>
<feature type="compositionally biased region" description="Low complexity" evidence="9">
    <location>
        <begin position="233"/>
        <end position="250"/>
    </location>
</feature>
<dbReference type="PROSITE" id="PS00915">
    <property type="entry name" value="PI3_4_KINASE_1"/>
    <property type="match status" value="1"/>
</dbReference>
<dbReference type="GeneID" id="586734"/>
<feature type="domain" description="C2 PI3K-type" evidence="15">
    <location>
        <begin position="862"/>
        <end position="1009"/>
    </location>
</feature>
<feature type="compositionally biased region" description="Polar residues" evidence="9">
    <location>
        <begin position="182"/>
        <end position="191"/>
    </location>
</feature>
<dbReference type="InterPro" id="IPR003903">
    <property type="entry name" value="UIM_dom"/>
</dbReference>
<feature type="region of interest" description="Disordered" evidence="9">
    <location>
        <begin position="128"/>
        <end position="199"/>
    </location>
</feature>
<dbReference type="GO" id="GO:0035005">
    <property type="term" value="F:1-phosphatidylinositol-4-phosphate 3-kinase activity"/>
    <property type="evidence" value="ECO:0000318"/>
    <property type="project" value="GO_Central"/>
</dbReference>
<dbReference type="Pfam" id="PF00613">
    <property type="entry name" value="PI3Ka"/>
    <property type="match status" value="1"/>
</dbReference>
<dbReference type="SUPFAM" id="SSF56112">
    <property type="entry name" value="Protein kinase-like (PK-like)"/>
    <property type="match status" value="1"/>
</dbReference>
<dbReference type="GO" id="GO:0005886">
    <property type="term" value="C:plasma membrane"/>
    <property type="evidence" value="ECO:0000318"/>
    <property type="project" value="GO_Central"/>
</dbReference>
<keyword evidence="5" id="KW-0443">Lipid metabolism</keyword>
<feature type="compositionally biased region" description="Polar residues" evidence="9">
    <location>
        <begin position="258"/>
        <end position="272"/>
    </location>
</feature>
<dbReference type="CDD" id="cd05166">
    <property type="entry name" value="PI3Kc_II"/>
    <property type="match status" value="1"/>
</dbReference>
<feature type="domain" description="PI3K/PI4K catalytic" evidence="12">
    <location>
        <begin position="1272"/>
        <end position="1550"/>
    </location>
</feature>
<dbReference type="GO" id="GO:0016303">
    <property type="term" value="F:1-phosphatidylinositol-3-kinase activity"/>
    <property type="evidence" value="ECO:0000318"/>
    <property type="project" value="GO_Central"/>
</dbReference>
<proteinExistence type="inferred from homology"/>
<evidence type="ECO:0000256" key="1">
    <source>
        <dbReference type="ARBA" id="ARBA00022679"/>
    </source>
</evidence>
<evidence type="ECO:0000259" key="13">
    <source>
        <dbReference type="PROSITE" id="PS51545"/>
    </source>
</evidence>
<evidence type="ECO:0000259" key="10">
    <source>
        <dbReference type="PROSITE" id="PS50004"/>
    </source>
</evidence>
<dbReference type="InParanoid" id="A0A7M7P313"/>
<dbReference type="InterPro" id="IPR001683">
    <property type="entry name" value="PX_dom"/>
</dbReference>
<dbReference type="GO" id="GO:0035091">
    <property type="term" value="F:phosphatidylinositol binding"/>
    <property type="evidence" value="ECO:0007669"/>
    <property type="project" value="InterPro"/>
</dbReference>
<dbReference type="FunCoup" id="A0A7M7P313">
    <property type="interactions" value="2112"/>
</dbReference>
<feature type="region of interest" description="Disordered" evidence="9">
    <location>
        <begin position="54"/>
        <end position="105"/>
    </location>
</feature>
<feature type="region of interest" description="Disordered" evidence="9">
    <location>
        <begin position="1"/>
        <end position="26"/>
    </location>
</feature>
<keyword evidence="17" id="KW-1185">Reference proteome</keyword>
<dbReference type="SMART" id="SM00239">
    <property type="entry name" value="C2"/>
    <property type="match status" value="2"/>
</dbReference>
<feature type="compositionally biased region" description="Polar residues" evidence="9">
    <location>
        <begin position="83"/>
        <end position="94"/>
    </location>
</feature>
<dbReference type="PROSITE" id="PS50330">
    <property type="entry name" value="UIM"/>
    <property type="match status" value="1"/>
</dbReference>
<dbReference type="OMA" id="RINFFFH"/>
<evidence type="ECO:0000313" key="16">
    <source>
        <dbReference type="EnsemblMetazoa" id="XP_030844663"/>
    </source>
</evidence>
<evidence type="ECO:0000259" key="14">
    <source>
        <dbReference type="PROSITE" id="PS51546"/>
    </source>
</evidence>
<evidence type="ECO:0000256" key="2">
    <source>
        <dbReference type="ARBA" id="ARBA00022741"/>
    </source>
</evidence>
<dbReference type="SUPFAM" id="SSF64268">
    <property type="entry name" value="PX domain"/>
    <property type="match status" value="1"/>
</dbReference>
<dbReference type="GO" id="GO:0005737">
    <property type="term" value="C:cytoplasm"/>
    <property type="evidence" value="ECO:0000318"/>
    <property type="project" value="GO_Central"/>
</dbReference>
<reference evidence="16" key="2">
    <citation type="submission" date="2021-01" db="UniProtKB">
        <authorList>
            <consortium name="EnsemblMetazoa"/>
        </authorList>
    </citation>
    <scope>IDENTIFICATION</scope>
</reference>
<keyword evidence="1" id="KW-0808">Transferase</keyword>
<dbReference type="SMART" id="SM00312">
    <property type="entry name" value="PX"/>
    <property type="match status" value="1"/>
</dbReference>
<comment type="catalytic activity">
    <reaction evidence="7">
        <text>a 1,2-diacyl-sn-glycero-3-phospho-(1D-myo-inositol 4-phosphate) + ATP = a 1,2-diacyl-sn-glycero-3-phospho-(1D-myo-inositol-3,4-bisphosphate) + ADP + H(+)</text>
        <dbReference type="Rhea" id="RHEA:18373"/>
        <dbReference type="ChEBI" id="CHEBI:15378"/>
        <dbReference type="ChEBI" id="CHEBI:30616"/>
        <dbReference type="ChEBI" id="CHEBI:57658"/>
        <dbReference type="ChEBI" id="CHEBI:58178"/>
        <dbReference type="ChEBI" id="CHEBI:456216"/>
        <dbReference type="EC" id="2.7.1.154"/>
    </reaction>
    <physiologicalReaction direction="left-to-right" evidence="7">
        <dbReference type="Rhea" id="RHEA:18374"/>
    </physiologicalReaction>
</comment>
<dbReference type="Gene3D" id="3.30.1010.10">
    <property type="entry name" value="Phosphatidylinositol 3-kinase Catalytic Subunit, Chain A, domain 4"/>
    <property type="match status" value="1"/>
</dbReference>
<dbReference type="SUPFAM" id="SSF48371">
    <property type="entry name" value="ARM repeat"/>
    <property type="match status" value="1"/>
</dbReference>
<protein>
    <recommendedName>
        <fullName evidence="18">Phosphatidylinositol-4-phosphate 3-kinase</fullName>
    </recommendedName>
</protein>
<dbReference type="Pfam" id="PF00168">
    <property type="entry name" value="C2"/>
    <property type="match status" value="1"/>
</dbReference>
<dbReference type="Pfam" id="PF00454">
    <property type="entry name" value="PI3_PI4_kinase"/>
    <property type="match status" value="1"/>
</dbReference>
<dbReference type="RefSeq" id="XP_030844663.1">
    <property type="nucleotide sequence ID" value="XM_030988803.1"/>
</dbReference>
<dbReference type="Gene3D" id="3.10.20.770">
    <property type="match status" value="1"/>
</dbReference>
<dbReference type="InterPro" id="IPR000403">
    <property type="entry name" value="PI3/4_kinase_cat_dom"/>
</dbReference>
<dbReference type="SUPFAM" id="SSF54236">
    <property type="entry name" value="Ubiquitin-like"/>
    <property type="match status" value="1"/>
</dbReference>
<dbReference type="InterPro" id="IPR035892">
    <property type="entry name" value="C2_domain_sf"/>
</dbReference>
<dbReference type="Gene3D" id="2.60.40.150">
    <property type="entry name" value="C2 domain"/>
    <property type="match status" value="2"/>
</dbReference>
<evidence type="ECO:0000256" key="8">
    <source>
        <dbReference type="PROSITE-ProRule" id="PRU00880"/>
    </source>
</evidence>
<dbReference type="Pfam" id="PF00794">
    <property type="entry name" value="PI3K_rbd"/>
    <property type="match status" value="1"/>
</dbReference>
<dbReference type="FunFam" id="3.30.1520.10:FF:000006">
    <property type="entry name" value="Phosphatidylinositol 4-phosphate 3-kinase C2 domain-containing subunit alpha"/>
    <property type="match status" value="1"/>
</dbReference>
<reference evidence="17" key="1">
    <citation type="submission" date="2015-02" db="EMBL/GenBank/DDBJ databases">
        <title>Genome sequencing for Strongylocentrotus purpuratus.</title>
        <authorList>
            <person name="Murali S."/>
            <person name="Liu Y."/>
            <person name="Vee V."/>
            <person name="English A."/>
            <person name="Wang M."/>
            <person name="Skinner E."/>
            <person name="Han Y."/>
            <person name="Muzny D.M."/>
            <person name="Worley K.C."/>
            <person name="Gibbs R.A."/>
        </authorList>
    </citation>
    <scope>NUCLEOTIDE SEQUENCE</scope>
</reference>
<dbReference type="GO" id="GO:0048015">
    <property type="term" value="P:phosphatidylinositol-mediated signaling"/>
    <property type="evidence" value="ECO:0000318"/>
    <property type="project" value="GO_Central"/>
</dbReference>
<keyword evidence="3" id="KW-0418">Kinase</keyword>
<dbReference type="FunFam" id="1.10.1070.11:FF:000003">
    <property type="entry name" value="Phosphatidylinositol 4-phosphate 3-kinase C2 domain-containing subunit beta"/>
    <property type="match status" value="1"/>
</dbReference>
<dbReference type="InterPro" id="IPR016024">
    <property type="entry name" value="ARM-type_fold"/>
</dbReference>
<evidence type="ECO:0000256" key="9">
    <source>
        <dbReference type="SAM" id="MobiDB-lite"/>
    </source>
</evidence>
<evidence type="ECO:0000259" key="12">
    <source>
        <dbReference type="PROSITE" id="PS50290"/>
    </source>
</evidence>
<dbReference type="GO" id="GO:0043491">
    <property type="term" value="P:phosphatidylinositol 3-kinase/protein kinase B signal transduction"/>
    <property type="evidence" value="ECO:0000318"/>
    <property type="project" value="GO_Central"/>
</dbReference>
<feature type="compositionally biased region" description="Low complexity" evidence="9">
    <location>
        <begin position="382"/>
        <end position="400"/>
    </location>
</feature>
<feature type="domain" description="PI3K-RBD" evidence="14">
    <location>
        <begin position="620"/>
        <end position="707"/>
    </location>
</feature>
<dbReference type="Pfam" id="PF00787">
    <property type="entry name" value="PX"/>
    <property type="match status" value="1"/>
</dbReference>
<feature type="compositionally biased region" description="Polar residues" evidence="9">
    <location>
        <begin position="128"/>
        <end position="138"/>
    </location>
</feature>
<dbReference type="Proteomes" id="UP000007110">
    <property type="component" value="Unassembled WGS sequence"/>
</dbReference>
<dbReference type="PROSITE" id="PS51546">
    <property type="entry name" value="PI3K_RBD"/>
    <property type="match status" value="1"/>
</dbReference>
<dbReference type="OrthoDB" id="67688at2759"/>
<dbReference type="InterPro" id="IPR001263">
    <property type="entry name" value="PI3K_accessory_dom"/>
</dbReference>
<keyword evidence="2" id="KW-0547">Nucleotide-binding</keyword>
<dbReference type="GO" id="GO:0016477">
    <property type="term" value="P:cell migration"/>
    <property type="evidence" value="ECO:0000318"/>
    <property type="project" value="GO_Central"/>
</dbReference>
<accession>A0A7M7P313</accession>
<evidence type="ECO:0000256" key="3">
    <source>
        <dbReference type="ARBA" id="ARBA00022777"/>
    </source>
</evidence>
<dbReference type="Pfam" id="PF00792">
    <property type="entry name" value="PI3K_C2"/>
    <property type="match status" value="1"/>
</dbReference>
<dbReference type="Gene3D" id="1.10.1070.11">
    <property type="entry name" value="Phosphatidylinositol 3-/4-kinase, catalytic domain"/>
    <property type="match status" value="1"/>
</dbReference>
<dbReference type="InterPro" id="IPR015433">
    <property type="entry name" value="PI3/4_kinase"/>
</dbReference>